<organism evidence="2 3">
    <name type="scientific">Actinoplanes lutulentus</name>
    <dbReference type="NCBI Taxonomy" id="1287878"/>
    <lineage>
        <taxon>Bacteria</taxon>
        <taxon>Bacillati</taxon>
        <taxon>Actinomycetota</taxon>
        <taxon>Actinomycetes</taxon>
        <taxon>Micromonosporales</taxon>
        <taxon>Micromonosporaceae</taxon>
        <taxon>Actinoplanes</taxon>
    </lineage>
</organism>
<keyword evidence="3" id="KW-1185">Reference proteome</keyword>
<keyword evidence="1" id="KW-0812">Transmembrane</keyword>
<evidence type="ECO:0000313" key="2">
    <source>
        <dbReference type="EMBL" id="RAK28807.1"/>
    </source>
</evidence>
<comment type="caution">
    <text evidence="2">The sequence shown here is derived from an EMBL/GenBank/DDBJ whole genome shotgun (WGS) entry which is preliminary data.</text>
</comment>
<dbReference type="AlphaFoldDB" id="A0A327Z5A0"/>
<reference evidence="2 3" key="1">
    <citation type="submission" date="2018-06" db="EMBL/GenBank/DDBJ databases">
        <title>Genomic Encyclopedia of Type Strains, Phase III (KMG-III): the genomes of soil and plant-associated and newly described type strains.</title>
        <authorList>
            <person name="Whitman W."/>
        </authorList>
    </citation>
    <scope>NUCLEOTIDE SEQUENCE [LARGE SCALE GENOMIC DNA]</scope>
    <source>
        <strain evidence="2 3">CGMCC 4.7090</strain>
    </source>
</reference>
<keyword evidence="1" id="KW-0472">Membrane</keyword>
<evidence type="ECO:0000313" key="3">
    <source>
        <dbReference type="Proteomes" id="UP000249341"/>
    </source>
</evidence>
<protein>
    <submittedName>
        <fullName evidence="2">Putative membrane protein</fullName>
    </submittedName>
</protein>
<accession>A0A327Z5A0</accession>
<dbReference type="Proteomes" id="UP000249341">
    <property type="component" value="Unassembled WGS sequence"/>
</dbReference>
<gene>
    <name evidence="2" type="ORF">B0I29_119145</name>
</gene>
<keyword evidence="1" id="KW-1133">Transmembrane helix</keyword>
<dbReference type="EMBL" id="QLMJ01000019">
    <property type="protein sequence ID" value="RAK28807.1"/>
    <property type="molecule type" value="Genomic_DNA"/>
</dbReference>
<feature type="transmembrane region" description="Helical" evidence="1">
    <location>
        <begin position="75"/>
        <end position="95"/>
    </location>
</feature>
<proteinExistence type="predicted"/>
<feature type="transmembrane region" description="Helical" evidence="1">
    <location>
        <begin position="101"/>
        <end position="121"/>
    </location>
</feature>
<sequence length="186" mass="19076">MSAHRHPRRMPIDTFLVYVGVYPTVAAAKADYDLVKDLYRNANLIDAYDAAVLERRPHGKTEIVKKHETPTRAGALAGGGLGLAAGVVVALFPFAALGGGLLAATTGGGAALGALAGHAAAGLSRHDLKELGEYLDEGQAGLVVVAVSDIGAKVEKAMARAEKTAVRELNADPAEVEKDVAAVATA</sequence>
<name>A0A327Z5A0_9ACTN</name>
<evidence type="ECO:0000256" key="1">
    <source>
        <dbReference type="SAM" id="Phobius"/>
    </source>
</evidence>